<dbReference type="AlphaFoldDB" id="A0A1S1RBT2"/>
<gene>
    <name evidence="2" type="ORF">CC117_11650</name>
</gene>
<name>A0A1S1RBT2_9ACTN</name>
<comment type="caution">
    <text evidence="2">The sequence shown here is derived from an EMBL/GenBank/DDBJ whole genome shotgun (WGS) entry which is preliminary data.</text>
</comment>
<evidence type="ECO:0000313" key="2">
    <source>
        <dbReference type="EMBL" id="OHV43249.1"/>
    </source>
</evidence>
<reference evidence="3" key="1">
    <citation type="submission" date="2016-07" db="EMBL/GenBank/DDBJ databases">
        <title>Sequence Frankia sp. strain CcI1.17.</title>
        <authorList>
            <person name="Ghodhbane-Gtari F."/>
            <person name="Swanson E."/>
            <person name="Gueddou A."/>
            <person name="Morris K."/>
            <person name="Hezbri K."/>
            <person name="Ktari A."/>
            <person name="Nouioui I."/>
            <person name="Abebe-Akele F."/>
            <person name="Simpson S."/>
            <person name="Thomas K."/>
            <person name="Gtari M."/>
            <person name="Tisa L.S."/>
            <person name="Hurst S."/>
        </authorList>
    </citation>
    <scope>NUCLEOTIDE SEQUENCE [LARGE SCALE GENOMIC DNA]</scope>
    <source>
        <strain evidence="3">Cc1.17</strain>
    </source>
</reference>
<accession>A0A1S1RBT2</accession>
<protein>
    <submittedName>
        <fullName evidence="2">Uncharacterized protein</fullName>
    </submittedName>
</protein>
<sequence>MPGPPERVVVDPAALQRMVTAMTELHRKLRTQERALAAHADAVPLAVGAPARLQAAGTWAEHEVTALRRRLVLAQAADPEASGAPGAPAPAVRWATPDRHEASGQTAATATAAGRALAERLTRPGPDHRDRDRLTDTVAVLGRRADDPGFVAGFYDRLGPTGVAVLLHHLFDPAGPARARPAQAAEVLGRGLATYSRVRVLSDAWLGAFSRQGRAGQVETSLLGPLLGHGRFSPQLLERLGDLMFDTTHGSLRDVGLLTGPRGGMRSGPWSARAAHREYAAALLRAIAADPRLAPSFAGRYLPHLLHASRLVTELPQGLRPHGDSWSAALEPARAALLAAAGGAAAQQASPAAARQFVVRLVEMGAAGPPGRISPHLRAAYGQVLHVWRDDLHAAITSPLPPDRSRPDAPGLGLAAGQWAALLRESLRGGASAPLLAADAVTAAARIEEQAWLGTGGYNRPEAGHYPASPRTLAYHQANEIVTFFGTALIDAAEAELRDHAAALEQHQRRTAVLLDILAETAKSIDVTSLVRTLVNLGTGLTVEIVEDRVRRATATLPTERSRAVLAALRVGLRILPAWQDQYRASVTQLWRHRGSSPLRPVRVDAGGGTTRVYTGDPRADGYVTGPADDFLGPGNEPIAVEAMTPLQRSSYGAWLASPAIVANNDRLPSVLGAPPADVVPGWGPAWARAQSPGDRGLG</sequence>
<keyword evidence="3" id="KW-1185">Reference proteome</keyword>
<dbReference type="EMBL" id="MBLM01000036">
    <property type="protein sequence ID" value="OHV43249.1"/>
    <property type="molecule type" value="Genomic_DNA"/>
</dbReference>
<feature type="compositionally biased region" description="Low complexity" evidence="1">
    <location>
        <begin position="103"/>
        <end position="115"/>
    </location>
</feature>
<dbReference type="Proteomes" id="UP000179627">
    <property type="component" value="Unassembled WGS sequence"/>
</dbReference>
<feature type="compositionally biased region" description="Low complexity" evidence="1">
    <location>
        <begin position="78"/>
        <end position="91"/>
    </location>
</feature>
<feature type="region of interest" description="Disordered" evidence="1">
    <location>
        <begin position="78"/>
        <end position="115"/>
    </location>
</feature>
<evidence type="ECO:0000313" key="3">
    <source>
        <dbReference type="Proteomes" id="UP000179627"/>
    </source>
</evidence>
<evidence type="ECO:0000256" key="1">
    <source>
        <dbReference type="SAM" id="MobiDB-lite"/>
    </source>
</evidence>
<proteinExistence type="predicted"/>
<organism evidence="2 3">
    <name type="scientific">Parafrankia colletiae</name>
    <dbReference type="NCBI Taxonomy" id="573497"/>
    <lineage>
        <taxon>Bacteria</taxon>
        <taxon>Bacillati</taxon>
        <taxon>Actinomycetota</taxon>
        <taxon>Actinomycetes</taxon>
        <taxon>Frankiales</taxon>
        <taxon>Frankiaceae</taxon>
        <taxon>Parafrankia</taxon>
    </lineage>
</organism>